<dbReference type="InterPro" id="IPR019236">
    <property type="entry name" value="APP1_cat"/>
</dbReference>
<gene>
    <name evidence="2" type="ORF">QUG92_00295</name>
</gene>
<proteinExistence type="predicted"/>
<dbReference type="RefSeq" id="WP_289457124.1">
    <property type="nucleotide sequence ID" value="NZ_JAUCML010000001.1"/>
</dbReference>
<dbReference type="PANTHER" id="PTHR28208:SF3">
    <property type="entry name" value="PHOSPHATIDATE PHOSPHATASE APP1"/>
    <property type="match status" value="1"/>
</dbReference>
<name>A0ABT7T1S5_9MICO</name>
<dbReference type="InterPro" id="IPR052935">
    <property type="entry name" value="Mg2+_PAP"/>
</dbReference>
<sequence length="337" mass="35778">MAALTRLLRAVQQGAVPVAYATGTRLRAGASALAERVGWRPALLPYSGYASTHQARVLARVVLAPASADPAARRGVAAWRRLLTLECPAAEVRVELAGVTTTVSSDDGGLVDVTVPLDEPLGDGPATALLHVDGRPPARVPVHVVTARRGVVCDIDDTVWVTGIGHPLQAARRTLLGTSSTRRVVPGMAALVREAARRQEGAATVYLSNGPWNFAGVVTRFLRKQGFPAGAVLMTDWGITPTRWFRDGSEHKRSSLVRLHEDLPEVSWVLIGDDGEHDPDLYEEFARAHPGSVDAIALRQVAPDARDAGGTSELAGVPVVRGTDGDALLPLLRAALR</sequence>
<dbReference type="EMBL" id="JAUCML010000001">
    <property type="protein sequence ID" value="MDM7883535.1"/>
    <property type="molecule type" value="Genomic_DNA"/>
</dbReference>
<comment type="caution">
    <text evidence="2">The sequence shown here is derived from an EMBL/GenBank/DDBJ whole genome shotgun (WGS) entry which is preliminary data.</text>
</comment>
<organism evidence="2 3">
    <name type="scientific">Curtobacterium citri</name>
    <dbReference type="NCBI Taxonomy" id="3055139"/>
    <lineage>
        <taxon>Bacteria</taxon>
        <taxon>Bacillati</taxon>
        <taxon>Actinomycetota</taxon>
        <taxon>Actinomycetes</taxon>
        <taxon>Micrococcales</taxon>
        <taxon>Microbacteriaceae</taxon>
        <taxon>Curtobacterium</taxon>
    </lineage>
</organism>
<dbReference type="PANTHER" id="PTHR28208">
    <property type="entry name" value="PHOSPHATIDATE PHOSPHATASE APP1"/>
    <property type="match status" value="1"/>
</dbReference>
<evidence type="ECO:0000313" key="3">
    <source>
        <dbReference type="Proteomes" id="UP001237823"/>
    </source>
</evidence>
<keyword evidence="3" id="KW-1185">Reference proteome</keyword>
<reference evidence="2 3" key="1">
    <citation type="submission" date="2023-06" db="EMBL/GenBank/DDBJ databases">
        <authorList>
            <person name="Feng G."/>
            <person name="Li J."/>
            <person name="Zhu H."/>
        </authorList>
    </citation>
    <scope>NUCLEOTIDE SEQUENCE [LARGE SCALE GENOMIC DNA]</scope>
    <source>
        <strain evidence="2 3">RHCKG23</strain>
    </source>
</reference>
<evidence type="ECO:0000259" key="1">
    <source>
        <dbReference type="Pfam" id="PF09949"/>
    </source>
</evidence>
<dbReference type="Pfam" id="PF09949">
    <property type="entry name" value="APP1_cat"/>
    <property type="match status" value="1"/>
</dbReference>
<accession>A0ABT7T1S5</accession>
<dbReference type="Proteomes" id="UP001237823">
    <property type="component" value="Unassembled WGS sequence"/>
</dbReference>
<protein>
    <submittedName>
        <fullName evidence="2">DUF2183 domain-containing protein</fullName>
    </submittedName>
</protein>
<feature type="domain" description="Phosphatidate phosphatase APP1 catalytic" evidence="1">
    <location>
        <begin position="150"/>
        <end position="300"/>
    </location>
</feature>
<evidence type="ECO:0000313" key="2">
    <source>
        <dbReference type="EMBL" id="MDM7883535.1"/>
    </source>
</evidence>